<organism evidence="2 3">
    <name type="scientific">Hermanssonia centrifuga</name>
    <dbReference type="NCBI Taxonomy" id="98765"/>
    <lineage>
        <taxon>Eukaryota</taxon>
        <taxon>Fungi</taxon>
        <taxon>Dikarya</taxon>
        <taxon>Basidiomycota</taxon>
        <taxon>Agaricomycotina</taxon>
        <taxon>Agaricomycetes</taxon>
        <taxon>Polyporales</taxon>
        <taxon>Meruliaceae</taxon>
        <taxon>Hermanssonia</taxon>
    </lineage>
</organism>
<proteinExistence type="predicted"/>
<evidence type="ECO:0000256" key="1">
    <source>
        <dbReference type="SAM" id="MobiDB-lite"/>
    </source>
</evidence>
<feature type="region of interest" description="Disordered" evidence="1">
    <location>
        <begin position="144"/>
        <end position="168"/>
    </location>
</feature>
<dbReference type="EMBL" id="MLYV02000866">
    <property type="protein sequence ID" value="PSR76062.1"/>
    <property type="molecule type" value="Genomic_DNA"/>
</dbReference>
<protein>
    <submittedName>
        <fullName evidence="2">Uncharacterized protein</fullName>
    </submittedName>
</protein>
<dbReference type="OrthoDB" id="2775029at2759"/>
<accession>A0A2R6NSW8</accession>
<dbReference type="AlphaFoldDB" id="A0A2R6NSW8"/>
<name>A0A2R6NSW8_9APHY</name>
<comment type="caution">
    <text evidence="2">The sequence shown here is derived from an EMBL/GenBank/DDBJ whole genome shotgun (WGS) entry which is preliminary data.</text>
</comment>
<evidence type="ECO:0000313" key="2">
    <source>
        <dbReference type="EMBL" id="PSR76062.1"/>
    </source>
</evidence>
<sequence>MKAIQTAALFPDSISKRSLMVEAAVYRFLADDTWKTFAAHWEETKQHLGVWTAGATLKAFIEKNTRSMVEIGDNMVLFRRGQWCYDSCPPIPGEGKLLEDWEYIRCFAARFTMPFETPQPSASALAQTFTRTVASLPIIVEIQGDEDEEGSHKSPARSTDDVSRASSDGYDTFSNMMCVK</sequence>
<gene>
    <name evidence="2" type="ORF">PHLCEN_2v8724</name>
</gene>
<dbReference type="Proteomes" id="UP000186601">
    <property type="component" value="Unassembled WGS sequence"/>
</dbReference>
<evidence type="ECO:0000313" key="3">
    <source>
        <dbReference type="Proteomes" id="UP000186601"/>
    </source>
</evidence>
<reference evidence="2 3" key="1">
    <citation type="submission" date="2018-02" db="EMBL/GenBank/DDBJ databases">
        <title>Genome sequence of the basidiomycete white-rot fungus Phlebia centrifuga.</title>
        <authorList>
            <person name="Granchi Z."/>
            <person name="Peng M."/>
            <person name="de Vries R.P."/>
            <person name="Hilden K."/>
            <person name="Makela M.R."/>
            <person name="Grigoriev I."/>
            <person name="Riley R."/>
        </authorList>
    </citation>
    <scope>NUCLEOTIDE SEQUENCE [LARGE SCALE GENOMIC DNA]</scope>
    <source>
        <strain evidence="2 3">FBCC195</strain>
    </source>
</reference>
<keyword evidence="3" id="KW-1185">Reference proteome</keyword>